<reference evidence="4 5" key="1">
    <citation type="journal article" date="2015" name="Int. J. Syst. Evol. Microbiol.">
        <title>Sphingomonas hengshuiensis sp. nov., isolated from lake wetland.</title>
        <authorList>
            <person name="Wei S."/>
            <person name="Wang T."/>
            <person name="Liu H."/>
            <person name="Zhang C."/>
            <person name="Guo J."/>
            <person name="Wang Q."/>
            <person name="Liang K."/>
            <person name="Zhang Z."/>
        </authorList>
    </citation>
    <scope>NUCLEOTIDE SEQUENCE [LARGE SCALE GENOMIC DNA]</scope>
    <source>
        <strain evidence="4 5">WHSC-8</strain>
    </source>
</reference>
<dbReference type="KEGG" id="sphi:TS85_16290"/>
<dbReference type="AlphaFoldDB" id="A0A7U4JA39"/>
<evidence type="ECO:0000256" key="2">
    <source>
        <dbReference type="ARBA" id="ARBA00023163"/>
    </source>
</evidence>
<dbReference type="InterPro" id="IPR018060">
    <property type="entry name" value="HTH_AraC"/>
</dbReference>
<dbReference type="InterPro" id="IPR010499">
    <property type="entry name" value="AraC_E-bd"/>
</dbReference>
<keyword evidence="1" id="KW-0805">Transcription regulation</keyword>
<keyword evidence="5" id="KW-1185">Reference proteome</keyword>
<dbReference type="GO" id="GO:0043565">
    <property type="term" value="F:sequence-specific DNA binding"/>
    <property type="evidence" value="ECO:0007669"/>
    <property type="project" value="InterPro"/>
</dbReference>
<reference evidence="4 5" key="2">
    <citation type="submission" date="2015-02" db="EMBL/GenBank/DDBJ databases">
        <title>The complete genome of Sphingomonas hengshuiensis sp. WHSC-8 isolated from soil of Hengshui Lake.</title>
        <authorList>
            <person name="Wei S."/>
            <person name="Guo J."/>
            <person name="Su C."/>
            <person name="Wu R."/>
            <person name="Zhang Z."/>
            <person name="Liang K."/>
            <person name="Li H."/>
            <person name="Wang T."/>
            <person name="Liu H."/>
            <person name="Zhang C."/>
            <person name="Li Z."/>
            <person name="Wang Q."/>
            <person name="Meng J."/>
        </authorList>
    </citation>
    <scope>NUCLEOTIDE SEQUENCE [LARGE SCALE GENOMIC DNA]</scope>
    <source>
        <strain evidence="4 5">WHSC-8</strain>
    </source>
</reference>
<protein>
    <recommendedName>
        <fullName evidence="3">HTH araC/xylS-type domain-containing protein</fullName>
    </recommendedName>
</protein>
<dbReference type="EMBL" id="CP010836">
    <property type="protein sequence ID" value="AJP73021.1"/>
    <property type="molecule type" value="Genomic_DNA"/>
</dbReference>
<dbReference type="GO" id="GO:0003700">
    <property type="term" value="F:DNA-binding transcription factor activity"/>
    <property type="evidence" value="ECO:0007669"/>
    <property type="project" value="InterPro"/>
</dbReference>
<proteinExistence type="predicted"/>
<dbReference type="Pfam" id="PF06445">
    <property type="entry name" value="GyrI-like"/>
    <property type="match status" value="1"/>
</dbReference>
<accession>A0A7U4JA39</accession>
<sequence>MTHNDPWEARMERALALLAQRLDAPPDLHELAAAAGVSAFHFHRIWRALTGETVGETIARLRIAASQVRLAAGGGSVTSVAMDGGFGTPQSFARAFRGVTGMSPSAFLSAGAVPINVAPSPDAEIRIELRAPGELVALRREGGAYRELNALYWAVWNWAERAGKTGDLRGIYGILLDDPASVPEDRLRYDAAMEFADPGVPEPPLRIVTLAGGEHAVLRHIGSHDGLEDATQILVRWLLASGRMPADAPLFHHALDDPEEVPEPDLRTDILILLEPEALP</sequence>
<evidence type="ECO:0000313" key="5">
    <source>
        <dbReference type="Proteomes" id="UP000032300"/>
    </source>
</evidence>
<dbReference type="Proteomes" id="UP000032300">
    <property type="component" value="Chromosome"/>
</dbReference>
<dbReference type="Gene3D" id="1.10.10.60">
    <property type="entry name" value="Homeodomain-like"/>
    <property type="match status" value="2"/>
</dbReference>
<keyword evidence="2" id="KW-0804">Transcription</keyword>
<dbReference type="SUPFAM" id="SSF46689">
    <property type="entry name" value="Homeodomain-like"/>
    <property type="match status" value="2"/>
</dbReference>
<dbReference type="RefSeq" id="WP_052507968.1">
    <property type="nucleotide sequence ID" value="NZ_CP010836.1"/>
</dbReference>
<dbReference type="PANTHER" id="PTHR40055:SF1">
    <property type="entry name" value="TRANSCRIPTIONAL REGULATOR YGIV-RELATED"/>
    <property type="match status" value="1"/>
</dbReference>
<dbReference type="Gene3D" id="3.20.80.10">
    <property type="entry name" value="Regulatory factor, effector binding domain"/>
    <property type="match status" value="1"/>
</dbReference>
<dbReference type="InterPro" id="IPR050908">
    <property type="entry name" value="SmbC-like"/>
</dbReference>
<dbReference type="SUPFAM" id="SSF55136">
    <property type="entry name" value="Probable bacterial effector-binding domain"/>
    <property type="match status" value="1"/>
</dbReference>
<dbReference type="InterPro" id="IPR011256">
    <property type="entry name" value="Reg_factor_effector_dom_sf"/>
</dbReference>
<name>A0A7U4JA39_9SPHN</name>
<evidence type="ECO:0000256" key="1">
    <source>
        <dbReference type="ARBA" id="ARBA00023015"/>
    </source>
</evidence>
<organism evidence="4 5">
    <name type="scientific">Sphingomonas hengshuiensis</name>
    <dbReference type="NCBI Taxonomy" id="1609977"/>
    <lineage>
        <taxon>Bacteria</taxon>
        <taxon>Pseudomonadati</taxon>
        <taxon>Pseudomonadota</taxon>
        <taxon>Alphaproteobacteria</taxon>
        <taxon>Sphingomonadales</taxon>
        <taxon>Sphingomonadaceae</taxon>
        <taxon>Sphingomonas</taxon>
    </lineage>
</organism>
<dbReference type="OrthoDB" id="110167at2"/>
<dbReference type="SMART" id="SM00871">
    <property type="entry name" value="AraC_E_bind"/>
    <property type="match status" value="1"/>
</dbReference>
<dbReference type="SMART" id="SM00342">
    <property type="entry name" value="HTH_ARAC"/>
    <property type="match status" value="1"/>
</dbReference>
<dbReference type="PROSITE" id="PS01124">
    <property type="entry name" value="HTH_ARAC_FAMILY_2"/>
    <property type="match status" value="1"/>
</dbReference>
<evidence type="ECO:0000313" key="4">
    <source>
        <dbReference type="EMBL" id="AJP73021.1"/>
    </source>
</evidence>
<evidence type="ECO:0000259" key="3">
    <source>
        <dbReference type="PROSITE" id="PS01124"/>
    </source>
</evidence>
<dbReference type="PANTHER" id="PTHR40055">
    <property type="entry name" value="TRANSCRIPTIONAL REGULATOR YGIV-RELATED"/>
    <property type="match status" value="1"/>
</dbReference>
<gene>
    <name evidence="4" type="ORF">TS85_16290</name>
</gene>
<dbReference type="InterPro" id="IPR009057">
    <property type="entry name" value="Homeodomain-like_sf"/>
</dbReference>
<feature type="domain" description="HTH araC/xylS-type" evidence="3">
    <location>
        <begin position="12"/>
        <end position="110"/>
    </location>
</feature>
<dbReference type="Pfam" id="PF12833">
    <property type="entry name" value="HTH_18"/>
    <property type="match status" value="1"/>
</dbReference>
<dbReference type="InterPro" id="IPR029442">
    <property type="entry name" value="GyrI-like"/>
</dbReference>